<gene>
    <name evidence="1" type="ORF">GYA55_01250</name>
</gene>
<accession>A0A7X9FQ24</accession>
<comment type="caution">
    <text evidence="1">The sequence shown here is derived from an EMBL/GenBank/DDBJ whole genome shotgun (WGS) entry which is preliminary data.</text>
</comment>
<dbReference type="InterPro" id="IPR043519">
    <property type="entry name" value="NT_sf"/>
</dbReference>
<organism evidence="1 2">
    <name type="scientific">SAR324 cluster bacterium</name>
    <dbReference type="NCBI Taxonomy" id="2024889"/>
    <lineage>
        <taxon>Bacteria</taxon>
        <taxon>Deltaproteobacteria</taxon>
        <taxon>SAR324 cluster</taxon>
    </lineage>
</organism>
<dbReference type="SUPFAM" id="SSF81301">
    <property type="entry name" value="Nucleotidyltransferase"/>
    <property type="match status" value="1"/>
</dbReference>
<dbReference type="Proteomes" id="UP000524246">
    <property type="component" value="Unassembled WGS sequence"/>
</dbReference>
<name>A0A7X9FQ24_9DELT</name>
<protein>
    <submittedName>
        <fullName evidence="1">GrpB family protein</fullName>
    </submittedName>
</protein>
<reference evidence="1 2" key="1">
    <citation type="journal article" date="2020" name="Biotechnol. Biofuels">
        <title>New insights from the biogas microbiome by comprehensive genome-resolved metagenomics of nearly 1600 species originating from multiple anaerobic digesters.</title>
        <authorList>
            <person name="Campanaro S."/>
            <person name="Treu L."/>
            <person name="Rodriguez-R L.M."/>
            <person name="Kovalovszki A."/>
            <person name="Ziels R.M."/>
            <person name="Maus I."/>
            <person name="Zhu X."/>
            <person name="Kougias P.G."/>
            <person name="Basile A."/>
            <person name="Luo G."/>
            <person name="Schluter A."/>
            <person name="Konstantinidis K.T."/>
            <person name="Angelidaki I."/>
        </authorList>
    </citation>
    <scope>NUCLEOTIDE SEQUENCE [LARGE SCALE GENOMIC DNA]</scope>
    <source>
        <strain evidence="1">AS27yjCOA_65</strain>
    </source>
</reference>
<dbReference type="AlphaFoldDB" id="A0A7X9FQ24"/>
<dbReference type="EMBL" id="JAAZON010000046">
    <property type="protein sequence ID" value="NMC61773.1"/>
    <property type="molecule type" value="Genomic_DNA"/>
</dbReference>
<evidence type="ECO:0000313" key="1">
    <source>
        <dbReference type="EMBL" id="NMC61773.1"/>
    </source>
</evidence>
<sequence length="77" mass="8738">MHPYLLKRYYDHATKISKILRDIDHKLFHVGSSFVEGLLSKGIADILLTLPTWRESLGDSRSLAILIFILALRGVGF</sequence>
<dbReference type="Gene3D" id="3.30.460.10">
    <property type="entry name" value="Beta Polymerase, domain 2"/>
    <property type="match status" value="1"/>
</dbReference>
<evidence type="ECO:0000313" key="2">
    <source>
        <dbReference type="Proteomes" id="UP000524246"/>
    </source>
</evidence>
<proteinExistence type="predicted"/>